<dbReference type="KEGG" id="cput:CONPUDRAFT_158700"/>
<evidence type="ECO:0000313" key="2">
    <source>
        <dbReference type="Proteomes" id="UP000053558"/>
    </source>
</evidence>
<dbReference type="AlphaFoldDB" id="A0A5M3MBC1"/>
<dbReference type="GeneID" id="19203954"/>
<evidence type="ECO:0000313" key="1">
    <source>
        <dbReference type="EMBL" id="EIW75921.1"/>
    </source>
</evidence>
<accession>A0A5M3MBC1</accession>
<proteinExistence type="predicted"/>
<keyword evidence="2" id="KW-1185">Reference proteome</keyword>
<dbReference type="RefSeq" id="XP_007773916.1">
    <property type="nucleotide sequence ID" value="XM_007775726.1"/>
</dbReference>
<comment type="caution">
    <text evidence="1">The sequence shown here is derived from an EMBL/GenBank/DDBJ whole genome shotgun (WGS) entry which is preliminary data.</text>
</comment>
<organism evidence="1 2">
    <name type="scientific">Coniophora puteana (strain RWD-64-598)</name>
    <name type="common">Brown rot fungus</name>
    <dbReference type="NCBI Taxonomy" id="741705"/>
    <lineage>
        <taxon>Eukaryota</taxon>
        <taxon>Fungi</taxon>
        <taxon>Dikarya</taxon>
        <taxon>Basidiomycota</taxon>
        <taxon>Agaricomycotina</taxon>
        <taxon>Agaricomycetes</taxon>
        <taxon>Agaricomycetidae</taxon>
        <taxon>Boletales</taxon>
        <taxon>Coniophorineae</taxon>
        <taxon>Coniophoraceae</taxon>
        <taxon>Coniophora</taxon>
    </lineage>
</organism>
<sequence length="292" mass="30635">MYQREGTAPPHFVGVYVPLEGTRLLEVAGTASLMARNSCAMTGQPGSHFFELDVASEAHIFGPAHGHGHMRHERYGSTTSFPAASPPLRAMKNEVHGIAPSAHPPGLVVLGLGSASGSGSAARGSPNPKTPKKSELICWVRERTRSKASVPGSITAFVASSVLLTSSAMGSHVPSAFSPAHHHQQQQDSDFNLKSFRHVRATSPALPTTPMERPGPLFSSYNEANTISHHPRARARERTAWRATRCHVPRGAGAPLVRGFSGVWHSAGTGGAAAAAACGKEQGAVVWGGGVE</sequence>
<dbReference type="Proteomes" id="UP000053558">
    <property type="component" value="Unassembled WGS sequence"/>
</dbReference>
<dbReference type="EMBL" id="JH711587">
    <property type="protein sequence ID" value="EIW75921.1"/>
    <property type="molecule type" value="Genomic_DNA"/>
</dbReference>
<reference evidence="2" key="1">
    <citation type="journal article" date="2012" name="Science">
        <title>The Paleozoic origin of enzymatic lignin decomposition reconstructed from 31 fungal genomes.</title>
        <authorList>
            <person name="Floudas D."/>
            <person name="Binder M."/>
            <person name="Riley R."/>
            <person name="Barry K."/>
            <person name="Blanchette R.A."/>
            <person name="Henrissat B."/>
            <person name="Martinez A.T."/>
            <person name="Otillar R."/>
            <person name="Spatafora J.W."/>
            <person name="Yadav J.S."/>
            <person name="Aerts A."/>
            <person name="Benoit I."/>
            <person name="Boyd A."/>
            <person name="Carlson A."/>
            <person name="Copeland A."/>
            <person name="Coutinho P.M."/>
            <person name="de Vries R.P."/>
            <person name="Ferreira P."/>
            <person name="Findley K."/>
            <person name="Foster B."/>
            <person name="Gaskell J."/>
            <person name="Glotzer D."/>
            <person name="Gorecki P."/>
            <person name="Heitman J."/>
            <person name="Hesse C."/>
            <person name="Hori C."/>
            <person name="Igarashi K."/>
            <person name="Jurgens J.A."/>
            <person name="Kallen N."/>
            <person name="Kersten P."/>
            <person name="Kohler A."/>
            <person name="Kuees U."/>
            <person name="Kumar T.K.A."/>
            <person name="Kuo A."/>
            <person name="LaButti K."/>
            <person name="Larrondo L.F."/>
            <person name="Lindquist E."/>
            <person name="Ling A."/>
            <person name="Lombard V."/>
            <person name="Lucas S."/>
            <person name="Lundell T."/>
            <person name="Martin R."/>
            <person name="McLaughlin D.J."/>
            <person name="Morgenstern I."/>
            <person name="Morin E."/>
            <person name="Murat C."/>
            <person name="Nagy L.G."/>
            <person name="Nolan M."/>
            <person name="Ohm R.A."/>
            <person name="Patyshakuliyeva A."/>
            <person name="Rokas A."/>
            <person name="Ruiz-Duenas F.J."/>
            <person name="Sabat G."/>
            <person name="Salamov A."/>
            <person name="Samejima M."/>
            <person name="Schmutz J."/>
            <person name="Slot J.C."/>
            <person name="St John F."/>
            <person name="Stenlid J."/>
            <person name="Sun H."/>
            <person name="Sun S."/>
            <person name="Syed K."/>
            <person name="Tsang A."/>
            <person name="Wiebenga A."/>
            <person name="Young D."/>
            <person name="Pisabarro A."/>
            <person name="Eastwood D.C."/>
            <person name="Martin F."/>
            <person name="Cullen D."/>
            <person name="Grigoriev I.V."/>
            <person name="Hibbett D.S."/>
        </authorList>
    </citation>
    <scope>NUCLEOTIDE SEQUENCE [LARGE SCALE GENOMIC DNA]</scope>
    <source>
        <strain evidence="2">RWD-64-598 SS2</strain>
    </source>
</reference>
<name>A0A5M3MBC1_CONPW</name>
<protein>
    <submittedName>
        <fullName evidence="1">Uncharacterized protein</fullName>
    </submittedName>
</protein>
<gene>
    <name evidence="1" type="ORF">CONPUDRAFT_158700</name>
</gene>